<accession>A0A8T1MLV2</accession>
<sequence length="113" mass="12532">MFQGDSNRQSTCGSSSETPSSIAHSRVLHENLPRHPFTVFPHLGPVNNMTDAMQTYMKRTLISAIGAVEYISLRISLTNTVTFGASPMRKHVAIDAKQYVNKIRQNIGTLQNT</sequence>
<feature type="region of interest" description="Disordered" evidence="1">
    <location>
        <begin position="1"/>
        <end position="28"/>
    </location>
</feature>
<evidence type="ECO:0000256" key="1">
    <source>
        <dbReference type="SAM" id="MobiDB-lite"/>
    </source>
</evidence>
<dbReference type="AlphaFoldDB" id="A0A8T1MLV2"/>
<name>A0A8T1MLV2_CLOSI</name>
<feature type="compositionally biased region" description="Low complexity" evidence="1">
    <location>
        <begin position="10"/>
        <end position="21"/>
    </location>
</feature>
<dbReference type="Proteomes" id="UP000286415">
    <property type="component" value="Unassembled WGS sequence"/>
</dbReference>
<evidence type="ECO:0000313" key="2">
    <source>
        <dbReference type="EMBL" id="KAG5450354.1"/>
    </source>
</evidence>
<dbReference type="EMBL" id="NIRI02000042">
    <property type="protein sequence ID" value="KAG5450354.1"/>
    <property type="molecule type" value="Genomic_DNA"/>
</dbReference>
<keyword evidence="3" id="KW-1185">Reference proteome</keyword>
<protein>
    <submittedName>
        <fullName evidence="2">Uncharacterized protein</fullName>
    </submittedName>
</protein>
<organism evidence="2 3">
    <name type="scientific">Clonorchis sinensis</name>
    <name type="common">Chinese liver fluke</name>
    <dbReference type="NCBI Taxonomy" id="79923"/>
    <lineage>
        <taxon>Eukaryota</taxon>
        <taxon>Metazoa</taxon>
        <taxon>Spiralia</taxon>
        <taxon>Lophotrochozoa</taxon>
        <taxon>Platyhelminthes</taxon>
        <taxon>Trematoda</taxon>
        <taxon>Digenea</taxon>
        <taxon>Opisthorchiida</taxon>
        <taxon>Opisthorchiata</taxon>
        <taxon>Opisthorchiidae</taxon>
        <taxon>Clonorchis</taxon>
    </lineage>
</organism>
<reference evidence="2 3" key="1">
    <citation type="journal article" date="2018" name="Biotechnol. Adv.">
        <title>Improved genomic resources and new bioinformatic workflow for the carcinogenic parasite Clonorchis sinensis: Biotechnological implications.</title>
        <authorList>
            <person name="Wang D."/>
            <person name="Korhonen P.K."/>
            <person name="Gasser R.B."/>
            <person name="Young N.D."/>
        </authorList>
    </citation>
    <scope>NUCLEOTIDE SEQUENCE [LARGE SCALE GENOMIC DNA]</scope>
    <source>
        <strain evidence="2">Cs-k2</strain>
    </source>
</reference>
<gene>
    <name evidence="2" type="ORF">CSKR_201176</name>
</gene>
<proteinExistence type="predicted"/>
<comment type="caution">
    <text evidence="2">The sequence shown here is derived from an EMBL/GenBank/DDBJ whole genome shotgun (WGS) entry which is preliminary data.</text>
</comment>
<evidence type="ECO:0000313" key="3">
    <source>
        <dbReference type="Proteomes" id="UP000286415"/>
    </source>
</evidence>
<reference evidence="2 3" key="2">
    <citation type="journal article" date="2021" name="Genomics">
        <title>High-quality reference genome for Clonorchis sinensis.</title>
        <authorList>
            <person name="Young N.D."/>
            <person name="Stroehlein A.J."/>
            <person name="Kinkar L."/>
            <person name="Wang T."/>
            <person name="Sohn W.M."/>
            <person name="Chang B.C.H."/>
            <person name="Kaur P."/>
            <person name="Weisz D."/>
            <person name="Dudchenko O."/>
            <person name="Aiden E.L."/>
            <person name="Korhonen P.K."/>
            <person name="Gasser R.B."/>
        </authorList>
    </citation>
    <scope>NUCLEOTIDE SEQUENCE [LARGE SCALE GENOMIC DNA]</scope>
    <source>
        <strain evidence="2">Cs-k2</strain>
    </source>
</reference>